<proteinExistence type="inferred from homology"/>
<dbReference type="GO" id="GO:0015562">
    <property type="term" value="F:efflux transmembrane transporter activity"/>
    <property type="evidence" value="ECO:0007669"/>
    <property type="project" value="InterPro"/>
</dbReference>
<reference evidence="9 10" key="1">
    <citation type="submission" date="2017-07" db="EMBL/GenBank/DDBJ databases">
        <title>Annotated genome sequence of Bacterioplanes sanyensis isolated from Red Sea.</title>
        <authorList>
            <person name="Rehman Z.U."/>
        </authorList>
    </citation>
    <scope>NUCLEOTIDE SEQUENCE [LARGE SCALE GENOMIC DNA]</scope>
    <source>
        <strain evidence="9 10">NV9</strain>
    </source>
</reference>
<sequence length="436" mass="48451">MKSICRSIPCFLLSVVLASPLVQAQMTLSEAYRATLDYNARLQGERARAQAEREGVSEAWSGIKPKLEATAALGSAKTYQVFSNTEERNSDNYERYDVTLNQVIYSHKSFTAISRAKRAAELAGEEVKGVENDTAVEVINTYIDVVRTQRLKNILSAEKESHLYRLQQVEEMLGRGLTSLAEVLDARAEVDQIKARLVEVNNSHRVALQALSQLTGQAVDAVVALDESYWKDIPALLQQNWLQAALEYSPKIRKAEAEVALAEAGSSHESAGHYPELYLYGRYSDNDTDTTTLREESKVELQLRIPLYSGGGVSARARGAALREARALSMLDYARRQVKTEVEQLTSELEGFHDNINALFQSLASSRAAENAAQEGFNAGVRRLKELLDAQQRRSRVEQELVNAIYESNKKYASLLSLSGKLNLQSVQQWSARSGS</sequence>
<name>A0A222FEJ2_9GAMM</name>
<comment type="subcellular location">
    <subcellularLocation>
        <location evidence="1">Cell outer membrane</location>
    </subcellularLocation>
</comment>
<evidence type="ECO:0000256" key="2">
    <source>
        <dbReference type="ARBA" id="ARBA00007613"/>
    </source>
</evidence>
<evidence type="ECO:0000256" key="8">
    <source>
        <dbReference type="SAM" id="SignalP"/>
    </source>
</evidence>
<gene>
    <name evidence="9" type="ORF">CHH28_01990</name>
</gene>
<dbReference type="Gene3D" id="1.20.1600.10">
    <property type="entry name" value="Outer membrane efflux proteins (OEP)"/>
    <property type="match status" value="1"/>
</dbReference>
<keyword evidence="10" id="KW-1185">Reference proteome</keyword>
<evidence type="ECO:0000256" key="6">
    <source>
        <dbReference type="ARBA" id="ARBA00023136"/>
    </source>
</evidence>
<evidence type="ECO:0000313" key="10">
    <source>
        <dbReference type="Proteomes" id="UP000202440"/>
    </source>
</evidence>
<evidence type="ECO:0000256" key="7">
    <source>
        <dbReference type="ARBA" id="ARBA00023237"/>
    </source>
</evidence>
<dbReference type="Pfam" id="PF02321">
    <property type="entry name" value="OEP"/>
    <property type="match status" value="2"/>
</dbReference>
<organism evidence="9 10">
    <name type="scientific">Bacterioplanes sanyensis</name>
    <dbReference type="NCBI Taxonomy" id="1249553"/>
    <lineage>
        <taxon>Bacteria</taxon>
        <taxon>Pseudomonadati</taxon>
        <taxon>Pseudomonadota</taxon>
        <taxon>Gammaproteobacteria</taxon>
        <taxon>Oceanospirillales</taxon>
        <taxon>Oceanospirillaceae</taxon>
        <taxon>Bacterioplanes</taxon>
    </lineage>
</organism>
<evidence type="ECO:0000256" key="1">
    <source>
        <dbReference type="ARBA" id="ARBA00004442"/>
    </source>
</evidence>
<keyword evidence="6" id="KW-0472">Membrane</keyword>
<dbReference type="GO" id="GO:0009279">
    <property type="term" value="C:cell outer membrane"/>
    <property type="evidence" value="ECO:0007669"/>
    <property type="project" value="UniProtKB-SubCell"/>
</dbReference>
<feature type="chain" id="PRO_5013302032" description="Type I secretion protein TolC" evidence="8">
    <location>
        <begin position="25"/>
        <end position="436"/>
    </location>
</feature>
<evidence type="ECO:0000313" key="9">
    <source>
        <dbReference type="EMBL" id="ASP37517.1"/>
    </source>
</evidence>
<dbReference type="KEGG" id="bsan:CHH28_01990"/>
<dbReference type="InterPro" id="IPR051906">
    <property type="entry name" value="TolC-like"/>
</dbReference>
<dbReference type="Proteomes" id="UP000202440">
    <property type="component" value="Chromosome"/>
</dbReference>
<comment type="similarity">
    <text evidence="2">Belongs to the outer membrane factor (OMF) (TC 1.B.17) family.</text>
</comment>
<dbReference type="PANTHER" id="PTHR30026:SF20">
    <property type="entry name" value="OUTER MEMBRANE PROTEIN TOLC"/>
    <property type="match status" value="1"/>
</dbReference>
<keyword evidence="4" id="KW-1134">Transmembrane beta strand</keyword>
<dbReference type="PANTHER" id="PTHR30026">
    <property type="entry name" value="OUTER MEMBRANE PROTEIN TOLC"/>
    <property type="match status" value="1"/>
</dbReference>
<evidence type="ECO:0000256" key="5">
    <source>
        <dbReference type="ARBA" id="ARBA00022692"/>
    </source>
</evidence>
<evidence type="ECO:0008006" key="11">
    <source>
        <dbReference type="Google" id="ProtNLM"/>
    </source>
</evidence>
<dbReference type="OrthoDB" id="9814637at2"/>
<accession>A0A222FEJ2</accession>
<dbReference type="AlphaFoldDB" id="A0A222FEJ2"/>
<dbReference type="SUPFAM" id="SSF56954">
    <property type="entry name" value="Outer membrane efflux proteins (OEP)"/>
    <property type="match status" value="1"/>
</dbReference>
<evidence type="ECO:0000256" key="3">
    <source>
        <dbReference type="ARBA" id="ARBA00022448"/>
    </source>
</evidence>
<dbReference type="GO" id="GO:1990281">
    <property type="term" value="C:efflux pump complex"/>
    <property type="evidence" value="ECO:0007669"/>
    <property type="project" value="TreeGrafter"/>
</dbReference>
<evidence type="ECO:0000256" key="4">
    <source>
        <dbReference type="ARBA" id="ARBA00022452"/>
    </source>
</evidence>
<dbReference type="RefSeq" id="WP_094058735.1">
    <property type="nucleotide sequence ID" value="NZ_CP022530.1"/>
</dbReference>
<dbReference type="EMBL" id="CP022530">
    <property type="protein sequence ID" value="ASP37517.1"/>
    <property type="molecule type" value="Genomic_DNA"/>
</dbReference>
<keyword evidence="8" id="KW-0732">Signal</keyword>
<feature type="signal peptide" evidence="8">
    <location>
        <begin position="1"/>
        <end position="24"/>
    </location>
</feature>
<dbReference type="GO" id="GO:0015288">
    <property type="term" value="F:porin activity"/>
    <property type="evidence" value="ECO:0007669"/>
    <property type="project" value="TreeGrafter"/>
</dbReference>
<protein>
    <recommendedName>
        <fullName evidence="11">Type I secretion protein TolC</fullName>
    </recommendedName>
</protein>
<keyword evidence="5" id="KW-0812">Transmembrane</keyword>
<dbReference type="InterPro" id="IPR003423">
    <property type="entry name" value="OMP_efflux"/>
</dbReference>
<keyword evidence="3" id="KW-0813">Transport</keyword>
<keyword evidence="7" id="KW-0998">Cell outer membrane</keyword>